<dbReference type="InterPro" id="IPR010261">
    <property type="entry name" value="Tir_chaperone"/>
</dbReference>
<reference evidence="2 3" key="1">
    <citation type="submission" date="2016-10" db="EMBL/GenBank/DDBJ databases">
        <authorList>
            <person name="de Groot N.N."/>
        </authorList>
    </citation>
    <scope>NUCLEOTIDE SEQUENCE [LARGE SCALE GENOMIC DNA]</scope>
    <source>
        <strain evidence="2 3">ATCC 29281</strain>
    </source>
</reference>
<dbReference type="GeneID" id="97764937"/>
<evidence type="ECO:0000256" key="1">
    <source>
        <dbReference type="SAM" id="MobiDB-lite"/>
    </source>
</evidence>
<dbReference type="CDD" id="cd17025">
    <property type="entry name" value="T3SC_IA_ShcF-like"/>
    <property type="match status" value="1"/>
</dbReference>
<protein>
    <submittedName>
        <fullName evidence="2">Tir chaperone protein (CesT) family protein</fullName>
    </submittedName>
</protein>
<dbReference type="EMBL" id="FNQS01000006">
    <property type="protein sequence ID" value="SEA62354.1"/>
    <property type="molecule type" value="Genomic_DNA"/>
</dbReference>
<organism evidence="2 3">
    <name type="scientific">Lonsdalea quercina</name>
    <dbReference type="NCBI Taxonomy" id="71657"/>
    <lineage>
        <taxon>Bacteria</taxon>
        <taxon>Pseudomonadati</taxon>
        <taxon>Pseudomonadota</taxon>
        <taxon>Gammaproteobacteria</taxon>
        <taxon>Enterobacterales</taxon>
        <taxon>Pectobacteriaceae</taxon>
        <taxon>Lonsdalea</taxon>
    </lineage>
</organism>
<dbReference type="AlphaFoldDB" id="A0A1H4CPQ6"/>
<evidence type="ECO:0000313" key="2">
    <source>
        <dbReference type="EMBL" id="SEA62354.1"/>
    </source>
</evidence>
<dbReference type="SUPFAM" id="SSF69635">
    <property type="entry name" value="Type III secretory system chaperone-like"/>
    <property type="match status" value="1"/>
</dbReference>
<dbReference type="RefSeq" id="WP_026743881.1">
    <property type="nucleotide sequence ID" value="NZ_FNQS01000006.1"/>
</dbReference>
<dbReference type="Pfam" id="PF05932">
    <property type="entry name" value="CesT"/>
    <property type="match status" value="1"/>
</dbReference>
<keyword evidence="3" id="KW-1185">Reference proteome</keyword>
<dbReference type="Proteomes" id="UP000187280">
    <property type="component" value="Unassembled WGS sequence"/>
</dbReference>
<dbReference type="Gene3D" id="3.30.1460.10">
    <property type="match status" value="1"/>
</dbReference>
<sequence>MLNEKFHVISRAIIQRYQPGELPPPRPEEDIYRLVFDHDLHIHLIGSQPGYLNIVATFIAPHAWRTLEGFQALLAENLFSLRHPAITLGYDSQSKKLVLYVRQPLDEFSAEHAVKTFHDFLMRADSYCCGKSLPTANQSQETLSPPHAGLHPVSKRE</sequence>
<evidence type="ECO:0000313" key="3">
    <source>
        <dbReference type="Proteomes" id="UP000187280"/>
    </source>
</evidence>
<accession>A0A1H4CPQ6</accession>
<dbReference type="GO" id="GO:0030254">
    <property type="term" value="P:protein secretion by the type III secretion system"/>
    <property type="evidence" value="ECO:0007669"/>
    <property type="project" value="InterPro"/>
</dbReference>
<name>A0A1H4CPQ6_9GAMM</name>
<feature type="region of interest" description="Disordered" evidence="1">
    <location>
        <begin position="137"/>
        <end position="157"/>
    </location>
</feature>
<gene>
    <name evidence="2" type="ORF">SAMN02982996_02065</name>
</gene>
<proteinExistence type="predicted"/>